<protein>
    <recommendedName>
        <fullName evidence="1">DUF547 domain-containing protein</fullName>
    </recommendedName>
</protein>
<evidence type="ECO:0000313" key="2">
    <source>
        <dbReference type="EMBL" id="SFZ89360.1"/>
    </source>
</evidence>
<dbReference type="PANTHER" id="PTHR46361">
    <property type="entry name" value="ELECTRON CARRIER/ PROTEIN DISULFIDE OXIDOREDUCTASE"/>
    <property type="match status" value="1"/>
</dbReference>
<organism evidence="2 3">
    <name type="scientific">Flaviramulus basaltis</name>
    <dbReference type="NCBI Taxonomy" id="369401"/>
    <lineage>
        <taxon>Bacteria</taxon>
        <taxon>Pseudomonadati</taxon>
        <taxon>Bacteroidota</taxon>
        <taxon>Flavobacteriia</taxon>
        <taxon>Flavobacteriales</taxon>
        <taxon>Flavobacteriaceae</taxon>
        <taxon>Flaviramulus</taxon>
    </lineage>
</organism>
<dbReference type="PANTHER" id="PTHR46361:SF3">
    <property type="entry name" value="ELECTRON CARRIER_ PROTEIN DISULFIDE OXIDOREDUCTASE"/>
    <property type="match status" value="1"/>
</dbReference>
<keyword evidence="3" id="KW-1185">Reference proteome</keyword>
<gene>
    <name evidence="2" type="ORF">SAMN05428642_101195</name>
</gene>
<name>A0A1K2IAM9_9FLAO</name>
<sequence length="234" mass="27581">MIKRLIALITFIFISFNSHTQKIDYSLWTSFLEKNVTSNGKINYKAIKEDEADLKIYLNQFIKTPPQDSWSKNEILAYWINAYNAFTIKLIVDNYPVKSIKDIKKPWDKKFIPIDGDIISLNYIEHDILRKMNEPRIHFAIVCASFSCPKLLNKAYTSNNLDNQLTQATKDFLKDSHKNKISEDSLELSKIFQWFTNDFKQNGSLIHFLNQYSNIKISEKAKVEYKDYNWNLNE</sequence>
<dbReference type="Proteomes" id="UP000182544">
    <property type="component" value="Unassembled WGS sequence"/>
</dbReference>
<dbReference type="RefSeq" id="WP_072399746.1">
    <property type="nucleotide sequence ID" value="NZ_FPKV01000001.1"/>
</dbReference>
<dbReference type="EMBL" id="FPKV01000001">
    <property type="protein sequence ID" value="SFZ89360.1"/>
    <property type="molecule type" value="Genomic_DNA"/>
</dbReference>
<dbReference type="OrthoDB" id="526867at2"/>
<reference evidence="2 3" key="1">
    <citation type="submission" date="2016-10" db="EMBL/GenBank/DDBJ databases">
        <authorList>
            <person name="de Groot N.N."/>
        </authorList>
    </citation>
    <scope>NUCLEOTIDE SEQUENCE [LARGE SCALE GENOMIC DNA]</scope>
    <source>
        <strain evidence="2 3">DSM 18180</strain>
    </source>
</reference>
<dbReference type="Pfam" id="PF04784">
    <property type="entry name" value="DUF547"/>
    <property type="match status" value="1"/>
</dbReference>
<dbReference type="STRING" id="369401.SAMN05428642_101195"/>
<evidence type="ECO:0000313" key="3">
    <source>
        <dbReference type="Proteomes" id="UP000182544"/>
    </source>
</evidence>
<dbReference type="AlphaFoldDB" id="A0A1K2IAM9"/>
<dbReference type="InterPro" id="IPR006869">
    <property type="entry name" value="DUF547"/>
</dbReference>
<feature type="domain" description="DUF547" evidence="1">
    <location>
        <begin position="68"/>
        <end position="173"/>
    </location>
</feature>
<evidence type="ECO:0000259" key="1">
    <source>
        <dbReference type="Pfam" id="PF04784"/>
    </source>
</evidence>
<accession>A0A1K2IAM9</accession>
<proteinExistence type="predicted"/>